<evidence type="ECO:0000313" key="3">
    <source>
        <dbReference type="Proteomes" id="UP001501470"/>
    </source>
</evidence>
<dbReference type="EMBL" id="BAAAQD010000016">
    <property type="protein sequence ID" value="GAA1542037.1"/>
    <property type="molecule type" value="Genomic_DNA"/>
</dbReference>
<evidence type="ECO:0008006" key="4">
    <source>
        <dbReference type="Google" id="ProtNLM"/>
    </source>
</evidence>
<sequence>MFSAIFDGIGRHPRSMIGGVVLIAVGSAGVQLLAAPDSDTRYAIPAVLSLLVLASSVLSLVALARPRPAAFVVDARSAAFRTVSHPRQVLARAAAVLISTAQATSRMAAHAREGDPAWDPMSRTSDVLAAVLVVLAALLVAAVWRGSGLWLRQDGLTERNPLGSVTVPWDALSPSALPPTTPSAWSLRLGYAKPELVRRRGLASSRRISTDTVNALFLVHTLHYYLTHPEQRQAIGTESGYADLLRVLYGATPRQPVDGYTRRTP</sequence>
<protein>
    <recommendedName>
        <fullName evidence="4">DUF4129 domain-containing protein</fullName>
    </recommendedName>
</protein>
<keyword evidence="3" id="KW-1185">Reference proteome</keyword>
<feature type="transmembrane region" description="Helical" evidence="1">
    <location>
        <begin position="42"/>
        <end position="64"/>
    </location>
</feature>
<organism evidence="2 3">
    <name type="scientific">Dactylosporangium maewongense</name>
    <dbReference type="NCBI Taxonomy" id="634393"/>
    <lineage>
        <taxon>Bacteria</taxon>
        <taxon>Bacillati</taxon>
        <taxon>Actinomycetota</taxon>
        <taxon>Actinomycetes</taxon>
        <taxon>Micromonosporales</taxon>
        <taxon>Micromonosporaceae</taxon>
        <taxon>Dactylosporangium</taxon>
    </lineage>
</organism>
<comment type="caution">
    <text evidence="2">The sequence shown here is derived from an EMBL/GenBank/DDBJ whole genome shotgun (WGS) entry which is preliminary data.</text>
</comment>
<evidence type="ECO:0000256" key="1">
    <source>
        <dbReference type="SAM" id="Phobius"/>
    </source>
</evidence>
<reference evidence="2 3" key="1">
    <citation type="journal article" date="2019" name="Int. J. Syst. Evol. Microbiol.">
        <title>The Global Catalogue of Microorganisms (GCM) 10K type strain sequencing project: providing services to taxonomists for standard genome sequencing and annotation.</title>
        <authorList>
            <consortium name="The Broad Institute Genomics Platform"/>
            <consortium name="The Broad Institute Genome Sequencing Center for Infectious Disease"/>
            <person name="Wu L."/>
            <person name="Ma J."/>
        </authorList>
    </citation>
    <scope>NUCLEOTIDE SEQUENCE [LARGE SCALE GENOMIC DNA]</scope>
    <source>
        <strain evidence="2 3">JCM 15933</strain>
    </source>
</reference>
<proteinExistence type="predicted"/>
<keyword evidence="1" id="KW-0812">Transmembrane</keyword>
<accession>A0ABN2BJ15</accession>
<gene>
    <name evidence="2" type="ORF">GCM10009827_071910</name>
</gene>
<evidence type="ECO:0000313" key="2">
    <source>
        <dbReference type="EMBL" id="GAA1542037.1"/>
    </source>
</evidence>
<dbReference type="RefSeq" id="WP_344507122.1">
    <property type="nucleotide sequence ID" value="NZ_BAAAQD010000016.1"/>
</dbReference>
<feature type="transmembrane region" description="Helical" evidence="1">
    <location>
        <begin position="127"/>
        <end position="144"/>
    </location>
</feature>
<keyword evidence="1" id="KW-1133">Transmembrane helix</keyword>
<keyword evidence="1" id="KW-0472">Membrane</keyword>
<dbReference type="Proteomes" id="UP001501470">
    <property type="component" value="Unassembled WGS sequence"/>
</dbReference>
<feature type="transmembrane region" description="Helical" evidence="1">
    <location>
        <begin position="16"/>
        <end position="35"/>
    </location>
</feature>
<name>A0ABN2BJ15_9ACTN</name>